<dbReference type="EMBL" id="CP007547">
    <property type="protein sequence ID" value="AIL45039.1"/>
    <property type="molecule type" value="Genomic_DNA"/>
</dbReference>
<dbReference type="RefSeq" id="WP_024565110.1">
    <property type="nucleotide sequence ID" value="NZ_CP007547.1"/>
</dbReference>
<dbReference type="PANTHER" id="PTHR22946">
    <property type="entry name" value="DIENELACTONE HYDROLASE DOMAIN-CONTAINING PROTEIN-RELATED"/>
    <property type="match status" value="1"/>
</dbReference>
<dbReference type="Gene3D" id="3.40.50.1820">
    <property type="entry name" value="alpha/beta hydrolase"/>
    <property type="match status" value="1"/>
</dbReference>
<dbReference type="eggNOG" id="COG1073">
    <property type="taxonomic scope" value="Bacteria"/>
</dbReference>
<dbReference type="AlphaFoldDB" id="A0A077EFV8"/>
<dbReference type="InterPro" id="IPR050261">
    <property type="entry name" value="FrsA_esterase"/>
</dbReference>
<dbReference type="STRING" id="1338011.BD94_1264"/>
<dbReference type="KEGG" id="eao:BD94_1264"/>
<dbReference type="HOGENOM" id="CLU_086603_0_0_10"/>
<sequence length="280" mass="32344">MNIITEKNILIENPETKSFLADAYYLENEGKLPLIIFAHGYKGYKDWGTWGLMAEAFAKAGYFFVKFNFSHNGTTIDDPDNFGDLEAFGYNNYMKELSDYQKVIDYFSNHPKVDSEKIAIMGHSRGGGDTVLQAQRHPKVKALITLAGVSNFVTRFPKNDRLEQYREKGVFYVINGRTKQEMPHYWQFYENFKEHESELDIQKAAQNLQKPYLIVHGTEDEAVKIKEAELLHKWAKNSELIIIDGADHVFGGREPWNSDVLPEDLEKVVNYSIEFLDRVL</sequence>
<proteinExistence type="predicted"/>
<reference evidence="3" key="2">
    <citation type="journal article" date="2015" name="Genome Biol. Evol.">
        <title>Complete Genome Sequence and Transcriptomic Analysis of the Novel Pathogen Elizabethkingia anophelis in Response to Oxidative Stress.</title>
        <authorList>
            <person name="Li Y."/>
            <person name="Liu Y."/>
            <person name="Chew S.C."/>
            <person name="Tay M."/>
            <person name="Salido M.M."/>
            <person name="Teo J."/>
            <person name="Lauro F.M."/>
            <person name="Givskov M."/>
            <person name="Yang L."/>
        </authorList>
    </citation>
    <scope>NUCLEOTIDE SEQUENCE</scope>
    <source>
        <strain evidence="3">NUHP1</strain>
    </source>
</reference>
<evidence type="ECO:0000256" key="1">
    <source>
        <dbReference type="ARBA" id="ARBA00022801"/>
    </source>
</evidence>
<dbReference type="GO" id="GO:0008236">
    <property type="term" value="F:serine-type peptidase activity"/>
    <property type="evidence" value="ECO:0007669"/>
    <property type="project" value="InterPro"/>
</dbReference>
<feature type="domain" description="Peptidase S9 prolyl oligopeptidase catalytic" evidence="2">
    <location>
        <begin position="91"/>
        <end position="251"/>
    </location>
</feature>
<dbReference type="PANTHER" id="PTHR22946:SF9">
    <property type="entry name" value="POLYKETIDE TRANSFERASE AF380"/>
    <property type="match status" value="1"/>
</dbReference>
<reference evidence="3" key="1">
    <citation type="journal article" date="2013" name="Lancet">
        <title>First case of E anophelis outbreak in an intensive-care unit.</title>
        <authorList>
            <person name="Teo J."/>
            <person name="Tan S.Y."/>
            <person name="Tay M."/>
            <person name="Ding Y."/>
            <person name="Kjelleberg S."/>
            <person name="Givskov M."/>
            <person name="Lin R.T."/>
            <person name="Yang L."/>
        </authorList>
    </citation>
    <scope>NUCLEOTIDE SEQUENCE [LARGE SCALE GENOMIC DNA]</scope>
    <source>
        <strain evidence="3">NUHP1</strain>
    </source>
</reference>
<accession>A0A077EFV8</accession>
<dbReference type="InterPro" id="IPR029058">
    <property type="entry name" value="AB_hydrolase_fold"/>
</dbReference>
<dbReference type="GO" id="GO:0052689">
    <property type="term" value="F:carboxylic ester hydrolase activity"/>
    <property type="evidence" value="ECO:0007669"/>
    <property type="project" value="UniProtKB-ARBA"/>
</dbReference>
<dbReference type="Proteomes" id="UP000028933">
    <property type="component" value="Chromosome"/>
</dbReference>
<gene>
    <name evidence="3" type="ORF">BD94_1264</name>
</gene>
<keyword evidence="1" id="KW-0378">Hydrolase</keyword>
<dbReference type="InterPro" id="IPR001375">
    <property type="entry name" value="Peptidase_S9_cat"/>
</dbReference>
<evidence type="ECO:0000259" key="2">
    <source>
        <dbReference type="Pfam" id="PF00326"/>
    </source>
</evidence>
<evidence type="ECO:0000313" key="4">
    <source>
        <dbReference type="Proteomes" id="UP000028933"/>
    </source>
</evidence>
<dbReference type="SUPFAM" id="SSF53474">
    <property type="entry name" value="alpha/beta-Hydrolases"/>
    <property type="match status" value="1"/>
</dbReference>
<dbReference type="GO" id="GO:0006508">
    <property type="term" value="P:proteolysis"/>
    <property type="evidence" value="ECO:0007669"/>
    <property type="project" value="InterPro"/>
</dbReference>
<evidence type="ECO:0000313" key="3">
    <source>
        <dbReference type="EMBL" id="AIL45039.1"/>
    </source>
</evidence>
<organism evidence="3 4">
    <name type="scientific">Elizabethkingia anophelis NUHP1</name>
    <dbReference type="NCBI Taxonomy" id="1338011"/>
    <lineage>
        <taxon>Bacteria</taxon>
        <taxon>Pseudomonadati</taxon>
        <taxon>Bacteroidota</taxon>
        <taxon>Flavobacteriia</taxon>
        <taxon>Flavobacteriales</taxon>
        <taxon>Weeksellaceae</taxon>
        <taxon>Elizabethkingia</taxon>
    </lineage>
</organism>
<dbReference type="Pfam" id="PF00326">
    <property type="entry name" value="Peptidase_S9"/>
    <property type="match status" value="1"/>
</dbReference>
<name>A0A077EFV8_9FLAO</name>
<protein>
    <submittedName>
        <fullName evidence="3">Esterase/lipase/thioesterase family protein</fullName>
    </submittedName>
</protein>